<reference evidence="2" key="1">
    <citation type="submission" date="2023-05" db="EMBL/GenBank/DDBJ databases">
        <title>Genome and transcriptome analyses reveal genes involved in the formation of fine ridges on petal epidermal cells in Hibiscus trionum.</title>
        <authorList>
            <person name="Koshimizu S."/>
            <person name="Masuda S."/>
            <person name="Ishii T."/>
            <person name="Shirasu K."/>
            <person name="Hoshino A."/>
            <person name="Arita M."/>
        </authorList>
    </citation>
    <scope>NUCLEOTIDE SEQUENCE</scope>
    <source>
        <strain evidence="2">Hamamatsu line</strain>
    </source>
</reference>
<proteinExistence type="predicted"/>
<dbReference type="EMBL" id="BSYR01000005">
    <property type="protein sequence ID" value="GMI67420.1"/>
    <property type="molecule type" value="Genomic_DNA"/>
</dbReference>
<name>A0A9W7H0W4_HIBTR</name>
<protein>
    <submittedName>
        <fullName evidence="2">Uncharacterized protein</fullName>
    </submittedName>
</protein>
<keyword evidence="3" id="KW-1185">Reference proteome</keyword>
<feature type="region of interest" description="Disordered" evidence="1">
    <location>
        <begin position="50"/>
        <end position="81"/>
    </location>
</feature>
<comment type="caution">
    <text evidence="2">The sequence shown here is derived from an EMBL/GenBank/DDBJ whole genome shotgun (WGS) entry which is preliminary data.</text>
</comment>
<dbReference type="AlphaFoldDB" id="A0A9W7H0W4"/>
<sequence>MSEIEGFFTFTNGLQRWAQIELERKGVQELSKALTTTKFIAWFEVGKSKFSKPQSKVNGRGDKDDHHSSDGDEKPNRFVKPLEKKERGPIRFYHCDSSHLVKGCPKKRCLDAIVDRDDEQGEGECQLGGIVSVKAIKPREEEKLLKCYRCNEPYLVKECMDQVEPSKEEEKPKSSEALKIGSMLLSYAKARKS</sequence>
<gene>
    <name evidence="2" type="ORF">HRI_000411300</name>
</gene>
<accession>A0A9W7H0W4</accession>
<feature type="compositionally biased region" description="Basic and acidic residues" evidence="1">
    <location>
        <begin position="59"/>
        <end position="81"/>
    </location>
</feature>
<organism evidence="2 3">
    <name type="scientific">Hibiscus trionum</name>
    <name type="common">Flower of an hour</name>
    <dbReference type="NCBI Taxonomy" id="183268"/>
    <lineage>
        <taxon>Eukaryota</taxon>
        <taxon>Viridiplantae</taxon>
        <taxon>Streptophyta</taxon>
        <taxon>Embryophyta</taxon>
        <taxon>Tracheophyta</taxon>
        <taxon>Spermatophyta</taxon>
        <taxon>Magnoliopsida</taxon>
        <taxon>eudicotyledons</taxon>
        <taxon>Gunneridae</taxon>
        <taxon>Pentapetalae</taxon>
        <taxon>rosids</taxon>
        <taxon>malvids</taxon>
        <taxon>Malvales</taxon>
        <taxon>Malvaceae</taxon>
        <taxon>Malvoideae</taxon>
        <taxon>Hibiscus</taxon>
    </lineage>
</organism>
<evidence type="ECO:0000313" key="2">
    <source>
        <dbReference type="EMBL" id="GMI67420.1"/>
    </source>
</evidence>
<dbReference type="Proteomes" id="UP001165190">
    <property type="component" value="Unassembled WGS sequence"/>
</dbReference>
<evidence type="ECO:0000313" key="3">
    <source>
        <dbReference type="Proteomes" id="UP001165190"/>
    </source>
</evidence>
<evidence type="ECO:0000256" key="1">
    <source>
        <dbReference type="SAM" id="MobiDB-lite"/>
    </source>
</evidence>
<dbReference type="OrthoDB" id="997771at2759"/>